<proteinExistence type="predicted"/>
<keyword evidence="1" id="KW-0732">Signal</keyword>
<protein>
    <submittedName>
        <fullName evidence="9">LAMC3</fullName>
    </submittedName>
</protein>
<sequence>MEDNTAGDTCDRCAPGYYGNALQGTEDDCQPCPCPNRGACVILPNEQVACLQCPQGYAGHKCDLCVDGYFGDPLGAILGMGKECAKCECNGNIDHNAVGNCNTTTGECLKCIHHTDGSQCEKCLPGFFGNALGPLKGDCRACECFPAGTQSDDGLCEEVTGQCPCKEHVSGRRCDRCQEGYYGLHGGEGCRACNCDAVGALNASCDVYTGQCHCRTGVTGLRCDSCLPLHYGFSPDGCQICDCDIIGAIDPQCEPDGQCVCRPNVEGRRCERCKENTYNKQAGCVSCPHCYDLVQDAVNLHRAKLRDLAHLLRTIKENPRTVDDKEFEVKLEEIMRKVDELLKDAKDAQGSGNNVAGKMKDQFKLLEDVRKIVAKTQDKIVTAGGLSTQGKLNVSQAEQALAQAEEILNIARKAVESEGLEALKKAEERSEMFGQHNVAMSDIARKARQMADEQEKLAGDIHATAEQARNITYTSHAKLVELEAGINIVSTDIETLDAK</sequence>
<name>A0ABY6KG76_9ARAC</name>
<evidence type="ECO:0000313" key="10">
    <source>
        <dbReference type="Proteomes" id="UP001235939"/>
    </source>
</evidence>
<dbReference type="InterPro" id="IPR002049">
    <property type="entry name" value="LE_dom"/>
</dbReference>
<evidence type="ECO:0000256" key="7">
    <source>
        <dbReference type="SAM" id="Coils"/>
    </source>
</evidence>
<dbReference type="PANTHER" id="PTHR10574:SF444">
    <property type="entry name" value="BASEMENT MEMBRANE-SPECIFIC HEPARAN SULFATE PROTEOGLYCAN CORE PROTEIN"/>
    <property type="match status" value="1"/>
</dbReference>
<evidence type="ECO:0000259" key="8">
    <source>
        <dbReference type="PROSITE" id="PS50027"/>
    </source>
</evidence>
<dbReference type="Gene3D" id="2.10.25.10">
    <property type="entry name" value="Laminin"/>
    <property type="match status" value="6"/>
</dbReference>
<feature type="disulfide bond" evidence="6">
    <location>
        <begin position="214"/>
        <end position="223"/>
    </location>
</feature>
<dbReference type="PANTHER" id="PTHR10574">
    <property type="entry name" value="NETRIN/LAMININ-RELATED"/>
    <property type="match status" value="1"/>
</dbReference>
<feature type="domain" description="Laminin EGF-like" evidence="8">
    <location>
        <begin position="87"/>
        <end position="141"/>
    </location>
</feature>
<dbReference type="PROSITE" id="PS01248">
    <property type="entry name" value="EGF_LAM_1"/>
    <property type="match status" value="3"/>
</dbReference>
<feature type="disulfide bond" evidence="6">
    <location>
        <begin position="193"/>
        <end position="205"/>
    </location>
</feature>
<evidence type="ECO:0000313" key="9">
    <source>
        <dbReference type="EMBL" id="UYV66195.1"/>
    </source>
</evidence>
<comment type="caution">
    <text evidence="6">Lacks conserved residue(s) required for the propagation of feature annotation.</text>
</comment>
<dbReference type="InterPro" id="IPR056863">
    <property type="entry name" value="LMN_ATRN_NET-like_EGF"/>
</dbReference>
<gene>
    <name evidence="9" type="ORF">LAZ67_4000665</name>
</gene>
<dbReference type="SMART" id="SM00180">
    <property type="entry name" value="EGF_Lam"/>
    <property type="match status" value="5"/>
</dbReference>
<feature type="disulfide bond" evidence="6">
    <location>
        <begin position="195"/>
        <end position="212"/>
    </location>
</feature>
<feature type="domain" description="Laminin EGF-like" evidence="8">
    <location>
        <begin position="193"/>
        <end position="240"/>
    </location>
</feature>
<dbReference type="CDD" id="cd00055">
    <property type="entry name" value="EGF_Lam"/>
    <property type="match status" value="5"/>
</dbReference>
<keyword evidence="10" id="KW-1185">Reference proteome</keyword>
<keyword evidence="3 6" id="KW-1015">Disulfide bond</keyword>
<dbReference type="EMBL" id="CP092866">
    <property type="protein sequence ID" value="UYV66195.1"/>
    <property type="molecule type" value="Genomic_DNA"/>
</dbReference>
<feature type="disulfide bond" evidence="6">
    <location>
        <begin position="241"/>
        <end position="253"/>
    </location>
</feature>
<dbReference type="SMART" id="SM00181">
    <property type="entry name" value="EGF"/>
    <property type="match status" value="4"/>
</dbReference>
<evidence type="ECO:0000256" key="5">
    <source>
        <dbReference type="ARBA" id="ARBA00023292"/>
    </source>
</evidence>
<dbReference type="InterPro" id="IPR050440">
    <property type="entry name" value="Laminin/Netrin_ECM"/>
</dbReference>
<dbReference type="Pfam" id="PF00053">
    <property type="entry name" value="EGF_laminin"/>
    <property type="match status" value="5"/>
</dbReference>
<dbReference type="SUPFAM" id="SSF57196">
    <property type="entry name" value="EGF/Laminin"/>
    <property type="match status" value="4"/>
</dbReference>
<dbReference type="PRINTS" id="PR00011">
    <property type="entry name" value="EGFLAMININ"/>
</dbReference>
<keyword evidence="4" id="KW-0325">Glycoprotein</keyword>
<dbReference type="InterPro" id="IPR000742">
    <property type="entry name" value="EGF"/>
</dbReference>
<evidence type="ECO:0000256" key="3">
    <source>
        <dbReference type="ARBA" id="ARBA00023157"/>
    </source>
</evidence>
<feature type="coiled-coil region" evidence="7">
    <location>
        <begin position="324"/>
        <end position="351"/>
    </location>
</feature>
<feature type="domain" description="Laminin EGF-like" evidence="8">
    <location>
        <begin position="1"/>
        <end position="31"/>
    </location>
</feature>
<dbReference type="Proteomes" id="UP001235939">
    <property type="component" value="Chromosome 04"/>
</dbReference>
<evidence type="ECO:0000256" key="4">
    <source>
        <dbReference type="ARBA" id="ARBA00023180"/>
    </source>
</evidence>
<feature type="disulfide bond" evidence="6">
    <location>
        <begin position="261"/>
        <end position="270"/>
    </location>
</feature>
<keyword evidence="7" id="KW-0175">Coiled coil</keyword>
<evidence type="ECO:0000256" key="6">
    <source>
        <dbReference type="PROSITE-ProRule" id="PRU00460"/>
    </source>
</evidence>
<evidence type="ECO:0000256" key="1">
    <source>
        <dbReference type="ARBA" id="ARBA00022729"/>
    </source>
</evidence>
<accession>A0ABY6KG76</accession>
<dbReference type="Pfam" id="PF24973">
    <property type="entry name" value="EGF_LMN_ATRN"/>
    <property type="match status" value="1"/>
</dbReference>
<feature type="disulfide bond" evidence="6">
    <location>
        <begin position="165"/>
        <end position="174"/>
    </location>
</feature>
<dbReference type="SUPFAM" id="SSF57184">
    <property type="entry name" value="Growth factor receptor domain"/>
    <property type="match status" value="1"/>
</dbReference>
<dbReference type="PROSITE" id="PS50027">
    <property type="entry name" value="EGF_LAM_2"/>
    <property type="match status" value="5"/>
</dbReference>
<evidence type="ECO:0000256" key="2">
    <source>
        <dbReference type="ARBA" id="ARBA00022737"/>
    </source>
</evidence>
<reference evidence="9 10" key="1">
    <citation type="submission" date="2022-01" db="EMBL/GenBank/DDBJ databases">
        <title>A chromosomal length assembly of Cordylochernes scorpioides.</title>
        <authorList>
            <person name="Zeh D."/>
            <person name="Zeh J."/>
        </authorList>
    </citation>
    <scope>NUCLEOTIDE SEQUENCE [LARGE SCALE GENOMIC DNA]</scope>
    <source>
        <strain evidence="9">IN4F17</strain>
        <tissue evidence="9">Whole Body</tissue>
    </source>
</reference>
<feature type="domain" description="Laminin EGF-like" evidence="8">
    <location>
        <begin position="142"/>
        <end position="192"/>
    </location>
</feature>
<dbReference type="InterPro" id="IPR009030">
    <property type="entry name" value="Growth_fac_rcpt_cys_sf"/>
</dbReference>
<feature type="disulfide bond" evidence="6">
    <location>
        <begin position="111"/>
        <end position="120"/>
    </location>
</feature>
<keyword evidence="2" id="KW-0677">Repeat</keyword>
<feature type="domain" description="Laminin EGF-like" evidence="8">
    <location>
        <begin position="241"/>
        <end position="286"/>
    </location>
</feature>
<keyword evidence="5 6" id="KW-0424">Laminin EGF-like domain</keyword>
<organism evidence="9 10">
    <name type="scientific">Cordylochernes scorpioides</name>
    <dbReference type="NCBI Taxonomy" id="51811"/>
    <lineage>
        <taxon>Eukaryota</taxon>
        <taxon>Metazoa</taxon>
        <taxon>Ecdysozoa</taxon>
        <taxon>Arthropoda</taxon>
        <taxon>Chelicerata</taxon>
        <taxon>Arachnida</taxon>
        <taxon>Pseudoscorpiones</taxon>
        <taxon>Cheliferoidea</taxon>
        <taxon>Chernetidae</taxon>
        <taxon>Cordylochernes</taxon>
    </lineage>
</organism>